<proteinExistence type="predicted"/>
<dbReference type="VEuPathDB" id="FungiDB:PC110_g5862"/>
<dbReference type="Pfam" id="PF00188">
    <property type="entry name" value="CAP"/>
    <property type="match status" value="2"/>
</dbReference>
<feature type="domain" description="SCP" evidence="3">
    <location>
        <begin position="218"/>
        <end position="335"/>
    </location>
</feature>
<feature type="domain" description="SCP" evidence="3">
    <location>
        <begin position="50"/>
        <end position="168"/>
    </location>
</feature>
<comment type="caution">
    <text evidence="5">The sequence shown here is derived from an EMBL/GenBank/DDBJ whole genome shotgun (WGS) entry which is preliminary data.</text>
</comment>
<evidence type="ECO:0000313" key="6">
    <source>
        <dbReference type="EMBL" id="KAG3223856.1"/>
    </source>
</evidence>
<reference evidence="5" key="1">
    <citation type="submission" date="2018-10" db="EMBL/GenBank/DDBJ databases">
        <title>Effector identification in a new, highly contiguous assembly of the strawberry crown rot pathogen Phytophthora cactorum.</title>
        <authorList>
            <person name="Armitage A.D."/>
            <person name="Nellist C.F."/>
            <person name="Bates H."/>
            <person name="Vickerstaff R.J."/>
            <person name="Harrison R.J."/>
        </authorList>
    </citation>
    <scope>NUCLEOTIDE SEQUENCE</scope>
    <source>
        <strain evidence="4">4032</strain>
        <strain evidence="5">4040</strain>
        <strain evidence="6">P421</strain>
    </source>
</reference>
<protein>
    <recommendedName>
        <fullName evidence="3">SCP domain-containing protein</fullName>
    </recommendedName>
</protein>
<dbReference type="Gene3D" id="3.40.33.10">
    <property type="entry name" value="CAP"/>
    <property type="match status" value="2"/>
</dbReference>
<dbReference type="SUPFAM" id="SSF55797">
    <property type="entry name" value="PR-1-like"/>
    <property type="match status" value="2"/>
</dbReference>
<dbReference type="InterPro" id="IPR014044">
    <property type="entry name" value="CAP_dom"/>
</dbReference>
<dbReference type="CDD" id="cd05379">
    <property type="entry name" value="CAP_bacterial"/>
    <property type="match status" value="2"/>
</dbReference>
<name>A0A8T1CPC3_9STRA</name>
<dbReference type="Proteomes" id="UP000736787">
    <property type="component" value="Unassembled WGS sequence"/>
</dbReference>
<sequence>MMAITRSSLALVLMVSAISSDISTAFSNLRTTPRNLQTYSSYDGYFQQMLDAVNAERTKAGLSALCTNKKLAAAAARHSKDMADNDFMEHDGSDGSTMSERITDAGYAWNAVAENVAAGQEDVASVMESWMNSEGHRANILSADYTMFGTAYAYNADSTYKHYWTQDFAMAAPIRSSITFLLVVAGVLVSTSAASNLRHTSRSLQTYTQTDDYQIKMLELVNEQRTANSLSLLCMNGKLLPSALHHSKDMAANDFMGHNGSDGSTMEERITEAGFDWTAVGENVAAGQETVSDVMTAWMNSPEHKANILGDYKMFGTAYAYNADGTYKHYWTQDFGTGDDESCESSSTISSSTSSQSDQTQQQETTTAQDDNEVAGEASTTSETTSPINEETSTPSTTMSSSTTATPTETAAATTATPTTSDCKARRA</sequence>
<dbReference type="Proteomes" id="UP000760860">
    <property type="component" value="Unassembled WGS sequence"/>
</dbReference>
<dbReference type="AlphaFoldDB" id="A0A8T1CPC3"/>
<organism evidence="5 7">
    <name type="scientific">Phytophthora cactorum</name>
    <dbReference type="NCBI Taxonomy" id="29920"/>
    <lineage>
        <taxon>Eukaryota</taxon>
        <taxon>Sar</taxon>
        <taxon>Stramenopiles</taxon>
        <taxon>Oomycota</taxon>
        <taxon>Peronosporomycetes</taxon>
        <taxon>Peronosporales</taxon>
        <taxon>Peronosporaceae</taxon>
        <taxon>Phytophthora</taxon>
    </lineage>
</organism>
<gene>
    <name evidence="4" type="ORF">PC115_g13559</name>
    <name evidence="5" type="ORF">PC117_g14821</name>
    <name evidence="6" type="ORF">PC129_g5461</name>
</gene>
<feature type="region of interest" description="Disordered" evidence="1">
    <location>
        <begin position="338"/>
        <end position="428"/>
    </location>
</feature>
<keyword evidence="2" id="KW-0732">Signal</keyword>
<dbReference type="EMBL" id="RCMV01000131">
    <property type="protein sequence ID" value="KAG3223856.1"/>
    <property type="molecule type" value="Genomic_DNA"/>
</dbReference>
<evidence type="ECO:0000313" key="5">
    <source>
        <dbReference type="EMBL" id="KAG2926589.1"/>
    </source>
</evidence>
<dbReference type="PANTHER" id="PTHR31157:SF1">
    <property type="entry name" value="SCP DOMAIN-CONTAINING PROTEIN"/>
    <property type="match status" value="1"/>
</dbReference>
<feature type="signal peptide" evidence="2">
    <location>
        <begin position="1"/>
        <end position="25"/>
    </location>
</feature>
<evidence type="ECO:0000256" key="1">
    <source>
        <dbReference type="SAM" id="MobiDB-lite"/>
    </source>
</evidence>
<evidence type="ECO:0000259" key="3">
    <source>
        <dbReference type="Pfam" id="PF00188"/>
    </source>
</evidence>
<feature type="compositionally biased region" description="Low complexity" evidence="1">
    <location>
        <begin position="344"/>
        <end position="369"/>
    </location>
</feature>
<accession>A0A8T1CPC3</accession>
<dbReference type="VEuPathDB" id="FungiDB:PC110_g5863"/>
<dbReference type="PANTHER" id="PTHR31157">
    <property type="entry name" value="SCP DOMAIN-CONTAINING PROTEIN"/>
    <property type="match status" value="1"/>
</dbReference>
<evidence type="ECO:0000313" key="4">
    <source>
        <dbReference type="EMBL" id="KAG2908531.1"/>
    </source>
</evidence>
<feature type="compositionally biased region" description="Low complexity" evidence="1">
    <location>
        <begin position="379"/>
        <end position="421"/>
    </location>
</feature>
<dbReference type="InterPro" id="IPR035940">
    <property type="entry name" value="CAP_sf"/>
</dbReference>
<evidence type="ECO:0000313" key="7">
    <source>
        <dbReference type="Proteomes" id="UP000736787"/>
    </source>
</evidence>
<dbReference type="EMBL" id="RCMK01000475">
    <property type="protein sequence ID" value="KAG2926589.1"/>
    <property type="molecule type" value="Genomic_DNA"/>
</dbReference>
<dbReference type="EMBL" id="RCMI01000487">
    <property type="protein sequence ID" value="KAG2908531.1"/>
    <property type="molecule type" value="Genomic_DNA"/>
</dbReference>
<evidence type="ECO:0000256" key="2">
    <source>
        <dbReference type="SAM" id="SignalP"/>
    </source>
</evidence>
<dbReference type="Proteomes" id="UP000774804">
    <property type="component" value="Unassembled WGS sequence"/>
</dbReference>
<feature type="chain" id="PRO_5036275151" description="SCP domain-containing protein" evidence="2">
    <location>
        <begin position="26"/>
        <end position="428"/>
    </location>
</feature>